<dbReference type="PANTHER" id="PTHR10434">
    <property type="entry name" value="1-ACYL-SN-GLYCEROL-3-PHOSPHATE ACYLTRANSFERASE"/>
    <property type="match status" value="1"/>
</dbReference>
<dbReference type="RefSeq" id="WP_131584152.1">
    <property type="nucleotide sequence ID" value="NZ_SJZJ01000017.1"/>
</dbReference>
<evidence type="ECO:0000313" key="5">
    <source>
        <dbReference type="Proteomes" id="UP000295453"/>
    </source>
</evidence>
<gene>
    <name evidence="4" type="ORF">EPD65_11235</name>
</gene>
<name>A0A4R1C170_9ACTN</name>
<comment type="caution">
    <text evidence="4">The sequence shown here is derived from an EMBL/GenBank/DDBJ whole genome shotgun (WGS) entry which is preliminary data.</text>
</comment>
<evidence type="ECO:0000313" key="4">
    <source>
        <dbReference type="EMBL" id="TCJ23425.1"/>
    </source>
</evidence>
<evidence type="ECO:0000256" key="2">
    <source>
        <dbReference type="ARBA" id="ARBA00023315"/>
    </source>
</evidence>
<dbReference type="SUPFAM" id="SSF69593">
    <property type="entry name" value="Glycerol-3-phosphate (1)-acyltransferase"/>
    <property type="match status" value="1"/>
</dbReference>
<dbReference type="SMART" id="SM00563">
    <property type="entry name" value="PlsC"/>
    <property type="match status" value="1"/>
</dbReference>
<keyword evidence="2 4" id="KW-0012">Acyltransferase</keyword>
<sequence>MAGDAVAPRTALLRRGRPGARWLLRRRYDVRLHHAGRVPATGPVILASNHVGFLDGPLLATFAPRPVHALAKRELFAGPMSPFLRAAGQIPVDRTHPDPTAVRSCLAVLERGGVVGIFPEGARGAGEFEAIHGGAAYLALVTGAPVVPVTLFGTRERGAGSESLPPRGSRIDMVFGAPYRLQAVSWPRTQEQVGSATVSLRSHLLAALEDAKVLTGRELPGTLPAEQDDHA</sequence>
<organism evidence="4 5">
    <name type="scientific">Nocardioides jejuensis</name>
    <dbReference type="NCBI Taxonomy" id="2502782"/>
    <lineage>
        <taxon>Bacteria</taxon>
        <taxon>Bacillati</taxon>
        <taxon>Actinomycetota</taxon>
        <taxon>Actinomycetes</taxon>
        <taxon>Propionibacteriales</taxon>
        <taxon>Nocardioidaceae</taxon>
        <taxon>Nocardioides</taxon>
    </lineage>
</organism>
<dbReference type="PANTHER" id="PTHR10434:SF11">
    <property type="entry name" value="1-ACYL-SN-GLYCEROL-3-PHOSPHATE ACYLTRANSFERASE"/>
    <property type="match status" value="1"/>
</dbReference>
<dbReference type="InterPro" id="IPR002123">
    <property type="entry name" value="Plipid/glycerol_acylTrfase"/>
</dbReference>
<dbReference type="GO" id="GO:0006654">
    <property type="term" value="P:phosphatidic acid biosynthetic process"/>
    <property type="evidence" value="ECO:0007669"/>
    <property type="project" value="TreeGrafter"/>
</dbReference>
<evidence type="ECO:0000256" key="1">
    <source>
        <dbReference type="ARBA" id="ARBA00022679"/>
    </source>
</evidence>
<dbReference type="GO" id="GO:0003841">
    <property type="term" value="F:1-acylglycerol-3-phosphate O-acyltransferase activity"/>
    <property type="evidence" value="ECO:0007669"/>
    <property type="project" value="TreeGrafter"/>
</dbReference>
<dbReference type="AlphaFoldDB" id="A0A4R1C170"/>
<dbReference type="OrthoDB" id="9808424at2"/>
<feature type="domain" description="Phospholipid/glycerol acyltransferase" evidence="3">
    <location>
        <begin position="44"/>
        <end position="154"/>
    </location>
</feature>
<keyword evidence="5" id="KW-1185">Reference proteome</keyword>
<dbReference type="Proteomes" id="UP000295453">
    <property type="component" value="Unassembled WGS sequence"/>
</dbReference>
<dbReference type="CDD" id="cd07989">
    <property type="entry name" value="LPLAT_AGPAT-like"/>
    <property type="match status" value="1"/>
</dbReference>
<dbReference type="Pfam" id="PF01553">
    <property type="entry name" value="Acyltransferase"/>
    <property type="match status" value="1"/>
</dbReference>
<protein>
    <submittedName>
        <fullName evidence="4">1-acyl-sn-glycerol-3-phosphate acyltransferase</fullName>
    </submittedName>
</protein>
<proteinExistence type="predicted"/>
<dbReference type="EMBL" id="SJZJ01000017">
    <property type="protein sequence ID" value="TCJ23425.1"/>
    <property type="molecule type" value="Genomic_DNA"/>
</dbReference>
<keyword evidence="1 4" id="KW-0808">Transferase</keyword>
<evidence type="ECO:0000259" key="3">
    <source>
        <dbReference type="SMART" id="SM00563"/>
    </source>
</evidence>
<dbReference type="GO" id="GO:0005886">
    <property type="term" value="C:plasma membrane"/>
    <property type="evidence" value="ECO:0007669"/>
    <property type="project" value="TreeGrafter"/>
</dbReference>
<reference evidence="4 5" key="1">
    <citation type="submission" date="2019-03" db="EMBL/GenBank/DDBJ databases">
        <authorList>
            <person name="Kim M.K.M."/>
        </authorList>
    </citation>
    <scope>NUCLEOTIDE SEQUENCE [LARGE SCALE GENOMIC DNA]</scope>
    <source>
        <strain evidence="4 5">18JY15-6</strain>
    </source>
</reference>
<accession>A0A4R1C170</accession>